<feature type="binding site" description="axial binding residue" evidence="18">
    <location>
        <position position="347"/>
    </location>
    <ligand>
        <name>heme b</name>
        <dbReference type="ChEBI" id="CHEBI:60344"/>
        <label>1; low-spin</label>
    </ligand>
    <ligandPart>
        <name>Fe</name>
        <dbReference type="ChEBI" id="CHEBI:18248"/>
    </ligandPart>
</feature>
<dbReference type="PROSITE" id="PS00077">
    <property type="entry name" value="COX1_CUB"/>
    <property type="match status" value="1"/>
</dbReference>
<evidence type="ECO:0000256" key="8">
    <source>
        <dbReference type="ARBA" id="ARBA00022660"/>
    </source>
</evidence>
<evidence type="ECO:0000256" key="12">
    <source>
        <dbReference type="ARBA" id="ARBA00022982"/>
    </source>
</evidence>
<sequence>MAQVEQFQYDNAIVRKFAYATMVFGAVGILVGLLAALQLVFPALNFATAETTFGRIRPLHTNAAIFAFVGNGIFMGVYYSLQRLLKTNMYSKFLNEFHFWGWQAIILAAAISLPLGITSSKEYAELEWPIDLAIAAVWVAFGVNMFGTILKRRENHLYVAIWFYIATWVTVTVLHIGNNLEIPVSMWKSYPVFAGVQDALIQWWYGHNAVAFFLTTPYLGLMYYFLPKAANRPVYSYQLSIIHFWALIFIYIWAGPHHLLYTSLPDWAQSLGTVFSIMLIAPSWGGMLNGLLTLRGAWDRVRQDPILKFMVVAVTAYGMATFEGPMLSIKSVNAISHFTDWTVGHVHIGTLGWNGFLTFGVLYWLIPRIFQTQLYSQKLANAHFWIGTLGIMFYSIPLYWAGWTQSLMWKQFTPDGFLQYGNFLETVTQIIPMYALRAVGGALYVGGYFVMLYNLVKTIKSGTFQAYEAAEAPARVATAGAHKGEHWHRWIERRPVQLLIGSTIAILIGGMVEIFPMVMIGDQVPKIESVKPYTALELQGRDLYIREGCISCHTQMVRPFRSETERYGEYSKSGEFIYDRPFLWGSKRTGPDLHRLGNKYPDSWHYNHMLDPTSMSPGSIMPVYPWLIEDDLDNSLLPAKIAVLRTLGTPYEEGYEEEAIADAEKQAAEVAARLRKDGIEGDNLEQKEIIALIAYLQRLGTDIKPAPQAGN</sequence>
<comment type="catalytic activity">
    <reaction evidence="17">
        <text>4 Fe(II)-[cytochrome c] + O2 + 8 H(+)(in) = 4 Fe(III)-[cytochrome c] + 2 H2O + 4 H(+)(out)</text>
        <dbReference type="Rhea" id="RHEA:11436"/>
        <dbReference type="Rhea" id="RHEA-COMP:10350"/>
        <dbReference type="Rhea" id="RHEA-COMP:14399"/>
        <dbReference type="ChEBI" id="CHEBI:15377"/>
        <dbReference type="ChEBI" id="CHEBI:15378"/>
        <dbReference type="ChEBI" id="CHEBI:15379"/>
        <dbReference type="ChEBI" id="CHEBI:29033"/>
        <dbReference type="ChEBI" id="CHEBI:29034"/>
        <dbReference type="EC" id="7.1.1.9"/>
    </reaction>
</comment>
<keyword evidence="24" id="KW-1185">Reference proteome</keyword>
<feature type="transmembrane region" description="Helical" evidence="20">
    <location>
        <begin position="61"/>
        <end position="79"/>
    </location>
</feature>
<feature type="transmembrane region" description="Helical" evidence="20">
    <location>
        <begin position="203"/>
        <end position="225"/>
    </location>
</feature>
<evidence type="ECO:0000256" key="7">
    <source>
        <dbReference type="ARBA" id="ARBA00022617"/>
    </source>
</evidence>
<keyword evidence="14 18" id="KW-0408">Iron</keyword>
<proteinExistence type="inferred from homology"/>
<dbReference type="Pfam" id="PF00115">
    <property type="entry name" value="COX1"/>
    <property type="match status" value="1"/>
</dbReference>
<dbReference type="InterPro" id="IPR003468">
    <property type="entry name" value="Cyt_c_oxidase_monohaem-su/FixO"/>
</dbReference>
<feature type="binding site" evidence="18">
    <location>
        <position position="207"/>
    </location>
    <ligand>
        <name>Cu cation</name>
        <dbReference type="ChEBI" id="CHEBI:23378"/>
        <label>B</label>
    </ligand>
</feature>
<evidence type="ECO:0000256" key="9">
    <source>
        <dbReference type="ARBA" id="ARBA00022692"/>
    </source>
</evidence>
<dbReference type="Proteomes" id="UP000029736">
    <property type="component" value="Unassembled WGS sequence"/>
</dbReference>
<keyword evidence="15" id="KW-0186">Copper</keyword>
<feature type="transmembrane region" description="Helical" evidence="20">
    <location>
        <begin position="306"/>
        <end position="326"/>
    </location>
</feature>
<evidence type="ECO:0000259" key="21">
    <source>
        <dbReference type="PROSITE" id="PS50855"/>
    </source>
</evidence>
<dbReference type="NCBIfam" id="TIGR00781">
    <property type="entry name" value="ccoO"/>
    <property type="match status" value="1"/>
</dbReference>
<dbReference type="GO" id="GO:0015990">
    <property type="term" value="P:electron transport coupled proton transport"/>
    <property type="evidence" value="ECO:0007669"/>
    <property type="project" value="TreeGrafter"/>
</dbReference>
<dbReference type="SUPFAM" id="SSF46626">
    <property type="entry name" value="Cytochrome c"/>
    <property type="match status" value="1"/>
</dbReference>
<dbReference type="EC" id="7.1.1.9" evidence="4"/>
<dbReference type="InterPro" id="IPR036927">
    <property type="entry name" value="Cyt_c_oxase-like_su1_sf"/>
</dbReference>
<feature type="transmembrane region" description="Helical" evidence="20">
    <location>
        <begin position="17"/>
        <end position="41"/>
    </location>
</feature>
<feature type="transmembrane region" description="Helical" evidence="20">
    <location>
        <begin position="378"/>
        <end position="400"/>
    </location>
</feature>
<feature type="transmembrane region" description="Helical" evidence="20">
    <location>
        <begin position="274"/>
        <end position="294"/>
    </location>
</feature>
<dbReference type="NCBIfam" id="TIGR00780">
    <property type="entry name" value="ccoN"/>
    <property type="match status" value="1"/>
</dbReference>
<comment type="pathway">
    <text evidence="3">Energy metabolism; oxidative phosphorylation.</text>
</comment>
<feature type="binding site" evidence="18">
    <location>
        <position position="257"/>
    </location>
    <ligand>
        <name>Cu cation</name>
        <dbReference type="ChEBI" id="CHEBI:23378"/>
        <label>B</label>
    </ligand>
</feature>
<feature type="transmembrane region" description="Helical" evidence="20">
    <location>
        <begin position="434"/>
        <end position="456"/>
    </location>
</feature>
<evidence type="ECO:0000256" key="10">
    <source>
        <dbReference type="ARBA" id="ARBA00022723"/>
    </source>
</evidence>
<dbReference type="InterPro" id="IPR036909">
    <property type="entry name" value="Cyt_c-like_dom_sf"/>
</dbReference>
<organism evidence="23 24">
    <name type="scientific">Phaeodactylibacter xiamenensis</name>
    <dbReference type="NCBI Taxonomy" id="1524460"/>
    <lineage>
        <taxon>Bacteria</taxon>
        <taxon>Pseudomonadati</taxon>
        <taxon>Bacteroidota</taxon>
        <taxon>Saprospiria</taxon>
        <taxon>Saprospirales</taxon>
        <taxon>Haliscomenobacteraceae</taxon>
        <taxon>Phaeodactylibacter</taxon>
    </lineage>
</organism>
<comment type="cofactor">
    <cofactor evidence="18">
        <name>Cu(2+)</name>
        <dbReference type="ChEBI" id="CHEBI:29036"/>
    </cofactor>
    <text evidence="18">Binds 1 copper ion per subunit, denoted as copper B.</text>
</comment>
<dbReference type="PROSITE" id="PS50855">
    <property type="entry name" value="COX1"/>
    <property type="match status" value="1"/>
</dbReference>
<dbReference type="RefSeq" id="WP_044223078.1">
    <property type="nucleotide sequence ID" value="NZ_JBKAGJ010000009.1"/>
</dbReference>
<feature type="transmembrane region" description="Helical" evidence="20">
    <location>
        <begin position="237"/>
        <end position="254"/>
    </location>
</feature>
<dbReference type="STRING" id="1524460.IX84_17115"/>
<dbReference type="NCBIfam" id="NF011055">
    <property type="entry name" value="PRK14487.1"/>
    <property type="match status" value="1"/>
</dbReference>
<dbReference type="Pfam" id="PF02433">
    <property type="entry name" value="FixO"/>
    <property type="match status" value="1"/>
</dbReference>
<keyword evidence="7 18" id="KW-0349">Heme</keyword>
<name>A0A098S5P7_9BACT</name>
<feature type="binding site" description="axial binding residue" evidence="18">
    <location>
        <position position="345"/>
    </location>
    <ligand>
        <name>heme b</name>
        <dbReference type="ChEBI" id="CHEBI:60344"/>
        <label>2; high-spin</label>
    </ligand>
    <ligandPart>
        <name>Fe</name>
        <dbReference type="ChEBI" id="CHEBI:18248"/>
    </ligandPart>
</feature>
<evidence type="ECO:0000256" key="20">
    <source>
        <dbReference type="SAM" id="Phobius"/>
    </source>
</evidence>
<evidence type="ECO:0000259" key="22">
    <source>
        <dbReference type="PROSITE" id="PS51007"/>
    </source>
</evidence>
<feature type="domain" description="Cytochrome c" evidence="22">
    <location>
        <begin position="535"/>
        <end position="700"/>
    </location>
</feature>
<feature type="binding site" evidence="18">
    <location>
        <position position="258"/>
    </location>
    <ligand>
        <name>Cu cation</name>
        <dbReference type="ChEBI" id="CHEBI:23378"/>
        <label>B</label>
    </ligand>
</feature>
<feature type="domain" description="Cytochrome oxidase subunit I profile" evidence="21">
    <location>
        <begin position="17"/>
        <end position="465"/>
    </location>
</feature>
<keyword evidence="13 20" id="KW-1133">Transmembrane helix</keyword>
<feature type="transmembrane region" description="Helical" evidence="20">
    <location>
        <begin position="157"/>
        <end position="177"/>
    </location>
</feature>
<dbReference type="GO" id="GO:0046872">
    <property type="term" value="F:metal ion binding"/>
    <property type="evidence" value="ECO:0007669"/>
    <property type="project" value="UniProtKB-KW"/>
</dbReference>
<dbReference type="SUPFAM" id="SSF81442">
    <property type="entry name" value="Cytochrome c oxidase subunit I-like"/>
    <property type="match status" value="1"/>
</dbReference>
<keyword evidence="5 19" id="KW-0813">Transport</keyword>
<dbReference type="InterPro" id="IPR023615">
    <property type="entry name" value="Cyt_c_Oxase_su1_BS"/>
</dbReference>
<dbReference type="AlphaFoldDB" id="A0A098S5P7"/>
<comment type="similarity">
    <text evidence="19">Belongs to the heme-copper respiratory oxidase family.</text>
</comment>
<feature type="binding site" description="axial binding residue" evidence="18">
    <location>
        <position position="60"/>
    </location>
    <ligand>
        <name>heme b</name>
        <dbReference type="ChEBI" id="CHEBI:60344"/>
        <label>1; low-spin</label>
    </ligand>
    <ligandPart>
        <name>Fe</name>
        <dbReference type="ChEBI" id="CHEBI:18248"/>
    </ligandPart>
</feature>
<dbReference type="InterPro" id="IPR000883">
    <property type="entry name" value="Cyt_C_Oxase_1"/>
</dbReference>
<evidence type="ECO:0000313" key="24">
    <source>
        <dbReference type="Proteomes" id="UP000029736"/>
    </source>
</evidence>
<comment type="cofactor">
    <cofactor evidence="1">
        <name>heme b</name>
        <dbReference type="ChEBI" id="CHEBI:60344"/>
    </cofactor>
</comment>
<keyword evidence="9 19" id="KW-0812">Transmembrane</keyword>
<accession>A0A098S5P7</accession>
<evidence type="ECO:0000256" key="16">
    <source>
        <dbReference type="ARBA" id="ARBA00023136"/>
    </source>
</evidence>
<evidence type="ECO:0000256" key="6">
    <source>
        <dbReference type="ARBA" id="ARBA00022475"/>
    </source>
</evidence>
<dbReference type="PANTHER" id="PTHR10422">
    <property type="entry name" value="CYTOCHROME C OXIDASE SUBUNIT 1"/>
    <property type="match status" value="1"/>
</dbReference>
<dbReference type="InterPro" id="IPR004677">
    <property type="entry name" value="Cyt_c_oxidase_cbb3_su1"/>
</dbReference>
<evidence type="ECO:0000256" key="18">
    <source>
        <dbReference type="PIRSR" id="PIRSR604677-50"/>
    </source>
</evidence>
<feature type="transmembrane region" description="Helical" evidence="20">
    <location>
        <begin position="129"/>
        <end position="150"/>
    </location>
</feature>
<keyword evidence="11" id="KW-1278">Translocase</keyword>
<feature type="transmembrane region" description="Helical" evidence="20">
    <location>
        <begin position="498"/>
        <end position="519"/>
    </location>
</feature>
<evidence type="ECO:0000256" key="19">
    <source>
        <dbReference type="RuleBase" id="RU000370"/>
    </source>
</evidence>
<evidence type="ECO:0000256" key="17">
    <source>
        <dbReference type="ARBA" id="ARBA00047816"/>
    </source>
</evidence>
<dbReference type="NCBIfam" id="NF011053">
    <property type="entry name" value="PRK14485.1"/>
    <property type="match status" value="1"/>
</dbReference>
<comment type="caution">
    <text evidence="23">The sequence shown here is derived from an EMBL/GenBank/DDBJ whole genome shotgun (WGS) entry which is preliminary data.</text>
</comment>
<evidence type="ECO:0000256" key="4">
    <source>
        <dbReference type="ARBA" id="ARBA00012949"/>
    </source>
</evidence>
<dbReference type="OrthoDB" id="9806838at2"/>
<dbReference type="GO" id="GO:0005886">
    <property type="term" value="C:plasma membrane"/>
    <property type="evidence" value="ECO:0007669"/>
    <property type="project" value="UniProtKB-SubCell"/>
</dbReference>
<comment type="subcellular location">
    <subcellularLocation>
        <location evidence="2">Cell membrane</location>
        <topology evidence="2">Multi-pass membrane protein</topology>
    </subcellularLocation>
</comment>
<protein>
    <recommendedName>
        <fullName evidence="4">cytochrome-c oxidase</fullName>
        <ecNumber evidence="4">7.1.1.9</ecNumber>
    </recommendedName>
</protein>
<keyword evidence="16 20" id="KW-0472">Membrane</keyword>
<evidence type="ECO:0000256" key="11">
    <source>
        <dbReference type="ARBA" id="ARBA00022967"/>
    </source>
</evidence>
<dbReference type="EMBL" id="JPOS01000038">
    <property type="protein sequence ID" value="KGE87341.1"/>
    <property type="molecule type" value="Genomic_DNA"/>
</dbReference>
<evidence type="ECO:0000256" key="14">
    <source>
        <dbReference type="ARBA" id="ARBA00023004"/>
    </source>
</evidence>
<keyword evidence="12 19" id="KW-0249">Electron transport</keyword>
<keyword evidence="8 19" id="KW-0679">Respiratory chain</keyword>
<dbReference type="GO" id="GO:0009060">
    <property type="term" value="P:aerobic respiration"/>
    <property type="evidence" value="ECO:0007669"/>
    <property type="project" value="InterPro"/>
</dbReference>
<dbReference type="PROSITE" id="PS51007">
    <property type="entry name" value="CYTC"/>
    <property type="match status" value="1"/>
</dbReference>
<keyword evidence="10 18" id="KW-0479">Metal-binding</keyword>
<evidence type="ECO:0000256" key="5">
    <source>
        <dbReference type="ARBA" id="ARBA00022448"/>
    </source>
</evidence>
<feature type="transmembrane region" description="Helical" evidence="20">
    <location>
        <begin position="99"/>
        <end position="117"/>
    </location>
</feature>
<evidence type="ECO:0000256" key="15">
    <source>
        <dbReference type="ARBA" id="ARBA00023008"/>
    </source>
</evidence>
<dbReference type="GO" id="GO:0004129">
    <property type="term" value="F:cytochrome-c oxidase activity"/>
    <property type="evidence" value="ECO:0007669"/>
    <property type="project" value="UniProtKB-EC"/>
</dbReference>
<dbReference type="Gene3D" id="1.20.210.10">
    <property type="entry name" value="Cytochrome c oxidase-like, subunit I domain"/>
    <property type="match status" value="1"/>
</dbReference>
<dbReference type="GO" id="GO:0020037">
    <property type="term" value="F:heme binding"/>
    <property type="evidence" value="ECO:0007669"/>
    <property type="project" value="InterPro"/>
</dbReference>
<evidence type="ECO:0000256" key="3">
    <source>
        <dbReference type="ARBA" id="ARBA00004673"/>
    </source>
</evidence>
<gene>
    <name evidence="23" type="ORF">IX84_17115</name>
</gene>
<dbReference type="InterPro" id="IPR023616">
    <property type="entry name" value="Cyt_c_oxase-like_su1_dom"/>
</dbReference>
<evidence type="ECO:0000256" key="1">
    <source>
        <dbReference type="ARBA" id="ARBA00001970"/>
    </source>
</evidence>
<evidence type="ECO:0000256" key="13">
    <source>
        <dbReference type="ARBA" id="ARBA00022989"/>
    </source>
</evidence>
<evidence type="ECO:0000256" key="2">
    <source>
        <dbReference type="ARBA" id="ARBA00004651"/>
    </source>
</evidence>
<feature type="transmembrane region" description="Helical" evidence="20">
    <location>
        <begin position="346"/>
        <end position="366"/>
    </location>
</feature>
<evidence type="ECO:0000313" key="23">
    <source>
        <dbReference type="EMBL" id="KGE87341.1"/>
    </source>
</evidence>
<comment type="cofactor">
    <cofactor evidence="18">
        <name>heme</name>
        <dbReference type="ChEBI" id="CHEBI:30413"/>
    </cofactor>
    <text evidence="18">Binds 2 heme groups per subunit, denoted as high- and low-spin.</text>
</comment>
<dbReference type="InterPro" id="IPR009056">
    <property type="entry name" value="Cyt_c-like_dom"/>
</dbReference>
<dbReference type="PANTHER" id="PTHR10422:SF29">
    <property type="entry name" value="CYTOCHROME C OXIDASE SUBUNIT 1 HOMOLOG, BACTEROID"/>
    <property type="match status" value="1"/>
</dbReference>
<dbReference type="Gene3D" id="1.10.760.10">
    <property type="entry name" value="Cytochrome c-like domain"/>
    <property type="match status" value="1"/>
</dbReference>
<dbReference type="GO" id="GO:0022904">
    <property type="term" value="P:respiratory electron transport chain"/>
    <property type="evidence" value="ECO:0007669"/>
    <property type="project" value="TreeGrafter"/>
</dbReference>
<reference evidence="23 24" key="1">
    <citation type="journal article" date="2014" name="Int. J. Syst. Evol. Microbiol.">
        <title>Phaeodactylibacter xiamenensis gen. nov., sp. nov., a member of the family Saprospiraceae isolated from the marine alga Phaeodactylum tricornutum.</title>
        <authorList>
            <person name="Chen Z.Jr."/>
            <person name="Lei X."/>
            <person name="Lai Q."/>
            <person name="Li Y."/>
            <person name="Zhang B."/>
            <person name="Zhang J."/>
            <person name="Zhang H."/>
            <person name="Yang L."/>
            <person name="Zheng W."/>
            <person name="Tian Y."/>
            <person name="Yu Z."/>
            <person name="Xu H.Jr."/>
            <person name="Zheng T."/>
        </authorList>
    </citation>
    <scope>NUCLEOTIDE SEQUENCE [LARGE SCALE GENOMIC DNA]</scope>
    <source>
        <strain evidence="23 24">KD52</strain>
    </source>
</reference>
<keyword evidence="6" id="KW-1003">Cell membrane</keyword>